<feature type="binding site" evidence="5">
    <location>
        <position position="66"/>
    </location>
    <ligand>
        <name>Mg(2+)</name>
        <dbReference type="ChEBI" id="CHEBI:18420"/>
        <label>1</label>
        <note>catalytic</note>
    </ligand>
</feature>
<accession>A0A1Q8E9R7</accession>
<evidence type="ECO:0000313" key="7">
    <source>
        <dbReference type="Proteomes" id="UP000186890"/>
    </source>
</evidence>
<feature type="binding site" evidence="5">
    <location>
        <position position="85"/>
    </location>
    <ligand>
        <name>Mg(2+)</name>
        <dbReference type="ChEBI" id="CHEBI:18420"/>
        <label>1</label>
        <note>catalytic</note>
    </ligand>
</feature>
<dbReference type="RefSeq" id="WP_075104262.1">
    <property type="nucleotide sequence ID" value="NZ_MSJM01000002.1"/>
</dbReference>
<dbReference type="GO" id="GO:0007165">
    <property type="term" value="P:signal transduction"/>
    <property type="evidence" value="ECO:0007669"/>
    <property type="project" value="TreeGrafter"/>
</dbReference>
<dbReference type="EMBL" id="MSJM01000002">
    <property type="protein sequence ID" value="OLF48541.1"/>
    <property type="molecule type" value="Genomic_DNA"/>
</dbReference>
<dbReference type="GO" id="GO:0006020">
    <property type="term" value="P:inositol metabolic process"/>
    <property type="evidence" value="ECO:0007669"/>
    <property type="project" value="TreeGrafter"/>
</dbReference>
<evidence type="ECO:0000313" key="6">
    <source>
        <dbReference type="EMBL" id="OLF48541.1"/>
    </source>
</evidence>
<evidence type="ECO:0000256" key="5">
    <source>
        <dbReference type="PIRSR" id="PIRSR600760-2"/>
    </source>
</evidence>
<name>A0A1Q8E9R7_9STRE</name>
<evidence type="ECO:0000256" key="1">
    <source>
        <dbReference type="ARBA" id="ARBA00001946"/>
    </source>
</evidence>
<dbReference type="AlphaFoldDB" id="A0A1Q8E9R7"/>
<evidence type="ECO:0000256" key="4">
    <source>
        <dbReference type="ARBA" id="ARBA00022842"/>
    </source>
</evidence>
<dbReference type="PANTHER" id="PTHR20854:SF4">
    <property type="entry name" value="INOSITOL-1-MONOPHOSPHATASE-RELATED"/>
    <property type="match status" value="1"/>
</dbReference>
<dbReference type="GO" id="GO:0008934">
    <property type="term" value="F:inositol monophosphate 1-phosphatase activity"/>
    <property type="evidence" value="ECO:0007669"/>
    <property type="project" value="TreeGrafter"/>
</dbReference>
<dbReference type="Proteomes" id="UP000186890">
    <property type="component" value="Unassembled WGS sequence"/>
</dbReference>
<feature type="binding site" evidence="5">
    <location>
        <position position="205"/>
    </location>
    <ligand>
        <name>Mg(2+)</name>
        <dbReference type="ChEBI" id="CHEBI:18420"/>
        <label>1</label>
        <note>catalytic</note>
    </ligand>
</feature>
<dbReference type="Gene3D" id="3.30.540.10">
    <property type="entry name" value="Fructose-1,6-Bisphosphatase, subunit A, domain 1"/>
    <property type="match status" value="1"/>
</dbReference>
<dbReference type="PRINTS" id="PR00377">
    <property type="entry name" value="IMPHPHTASES"/>
</dbReference>
<keyword evidence="4 5" id="KW-0460">Magnesium</keyword>
<dbReference type="InterPro" id="IPR000760">
    <property type="entry name" value="Inositol_monophosphatase-like"/>
</dbReference>
<comment type="cofactor">
    <cofactor evidence="1 5">
        <name>Mg(2+)</name>
        <dbReference type="ChEBI" id="CHEBI:18420"/>
    </cofactor>
</comment>
<keyword evidence="7" id="KW-1185">Reference proteome</keyword>
<keyword evidence="2 5" id="KW-0479">Metal-binding</keyword>
<feature type="binding site" evidence="5">
    <location>
        <position position="86"/>
    </location>
    <ligand>
        <name>Mg(2+)</name>
        <dbReference type="ChEBI" id="CHEBI:18420"/>
        <label>1</label>
        <note>catalytic</note>
    </ligand>
</feature>
<protein>
    <submittedName>
        <fullName evidence="6">Myo-inositol-1(Or 4)-monophosphatase</fullName>
    </submittedName>
</protein>
<dbReference type="Gene3D" id="3.40.190.80">
    <property type="match status" value="1"/>
</dbReference>
<evidence type="ECO:0000256" key="2">
    <source>
        <dbReference type="ARBA" id="ARBA00022723"/>
    </source>
</evidence>
<dbReference type="PANTHER" id="PTHR20854">
    <property type="entry name" value="INOSITOL MONOPHOSPHATASE"/>
    <property type="match status" value="1"/>
</dbReference>
<dbReference type="GO" id="GO:0046872">
    <property type="term" value="F:metal ion binding"/>
    <property type="evidence" value="ECO:0007669"/>
    <property type="project" value="UniProtKB-KW"/>
</dbReference>
<evidence type="ECO:0000256" key="3">
    <source>
        <dbReference type="ARBA" id="ARBA00022801"/>
    </source>
</evidence>
<gene>
    <name evidence="6" type="ORF">BU202_02685</name>
</gene>
<proteinExistence type="predicted"/>
<dbReference type="CDD" id="cd01637">
    <property type="entry name" value="IMPase_like"/>
    <property type="match status" value="1"/>
</dbReference>
<dbReference type="SUPFAM" id="SSF56655">
    <property type="entry name" value="Carbohydrate phosphatase"/>
    <property type="match status" value="1"/>
</dbReference>
<feature type="binding site" evidence="5">
    <location>
        <position position="83"/>
    </location>
    <ligand>
        <name>Mg(2+)</name>
        <dbReference type="ChEBI" id="CHEBI:18420"/>
        <label>1</label>
        <note>catalytic</note>
    </ligand>
</feature>
<organism evidence="6 7">
    <name type="scientific">Streptococcus cuniculi</name>
    <dbReference type="NCBI Taxonomy" id="1432788"/>
    <lineage>
        <taxon>Bacteria</taxon>
        <taxon>Bacillati</taxon>
        <taxon>Bacillota</taxon>
        <taxon>Bacilli</taxon>
        <taxon>Lactobacillales</taxon>
        <taxon>Streptococcaceae</taxon>
        <taxon>Streptococcus</taxon>
    </lineage>
</organism>
<keyword evidence="3" id="KW-0378">Hydrolase</keyword>
<dbReference type="Pfam" id="PF00459">
    <property type="entry name" value="Inositol_P"/>
    <property type="match status" value="1"/>
</dbReference>
<comment type="caution">
    <text evidence="6">The sequence shown here is derived from an EMBL/GenBank/DDBJ whole genome shotgun (WGS) entry which is preliminary data.</text>
</comment>
<dbReference type="FunFam" id="3.30.540.10:FF:000003">
    <property type="entry name" value="Inositol-1-monophosphatase"/>
    <property type="match status" value="1"/>
</dbReference>
<reference evidence="7" key="1">
    <citation type="submission" date="2016-12" db="EMBL/GenBank/DDBJ databases">
        <authorList>
            <person name="Gulvik C.A."/>
        </authorList>
    </citation>
    <scope>NUCLEOTIDE SEQUENCE [LARGE SCALE GENOMIC DNA]</scope>
    <source>
        <strain evidence="7">NED12-00049-6B</strain>
    </source>
</reference>
<sequence>MEDKYQFAQKIVLEAGEFLRQHLHDDLEIEEKGHFTDLVTQLDKTVQECLTKSILERYPKDRILGEESPEHLPLGQGNVWVIDPIDGTTNFIVQKADFAVLLAYFENGVGKFGLIYDVIADKLYHGGGDFPVYENEQLLPPVEPKSLKESLIGLNAGLYAQNYDGLADFADQTLGTRSIGSAGISFAHVLTGRLLAQASYVYPWDYAAASILGEKLGYTLVTTKGEQPAFYGRECVMLAPTEKIREIKGYLQ</sequence>
<dbReference type="OrthoDB" id="9772456at2"/>